<dbReference type="EMBL" id="LIZS01000020">
    <property type="protein sequence ID" value="KPJ53403.1"/>
    <property type="molecule type" value="Genomic_DNA"/>
</dbReference>
<dbReference type="SUPFAM" id="SSF56935">
    <property type="entry name" value="Porins"/>
    <property type="match status" value="1"/>
</dbReference>
<evidence type="ECO:0000313" key="2">
    <source>
        <dbReference type="Proteomes" id="UP000052008"/>
    </source>
</evidence>
<name>A0A0S7WTE6_UNCT6</name>
<reference evidence="1 2" key="1">
    <citation type="journal article" date="2015" name="Microbiome">
        <title>Genomic resolution of linkages in carbon, nitrogen, and sulfur cycling among widespread estuary sediment bacteria.</title>
        <authorList>
            <person name="Baker B.J."/>
            <person name="Lazar C.S."/>
            <person name="Teske A.P."/>
            <person name="Dick G.J."/>
        </authorList>
    </citation>
    <scope>NUCLEOTIDE SEQUENCE [LARGE SCALE GENOMIC DNA]</scope>
    <source>
        <strain evidence="1">DG_24</strain>
    </source>
</reference>
<dbReference type="Gene3D" id="2.40.160.60">
    <property type="entry name" value="Outer membrane protein transport protein (OMPP1/FadL/TodX)"/>
    <property type="match status" value="1"/>
</dbReference>
<dbReference type="Proteomes" id="UP000052008">
    <property type="component" value="Unassembled WGS sequence"/>
</dbReference>
<proteinExistence type="predicted"/>
<dbReference type="AlphaFoldDB" id="A0A0S7WTE6"/>
<dbReference type="STRING" id="1703770.AMJ39_04880"/>
<organism evidence="1 2">
    <name type="scientific">candidate division TA06 bacterium DG_24</name>
    <dbReference type="NCBI Taxonomy" id="1703770"/>
    <lineage>
        <taxon>Bacteria</taxon>
        <taxon>Bacteria division TA06</taxon>
    </lineage>
</organism>
<comment type="caution">
    <text evidence="1">The sequence shown here is derived from an EMBL/GenBank/DDBJ whole genome shotgun (WGS) entry which is preliminary data.</text>
</comment>
<evidence type="ECO:0000313" key="1">
    <source>
        <dbReference type="EMBL" id="KPJ53403.1"/>
    </source>
</evidence>
<protein>
    <submittedName>
        <fullName evidence="1">Uncharacterized protein</fullName>
    </submittedName>
</protein>
<gene>
    <name evidence="1" type="ORF">AMJ39_04880</name>
</gene>
<sequence length="381" mass="40790">MSTAWRWIWSGSLLFVLILPALSQGSLLGFMTDGDPVMSVSARVAAMGGASLALDGAELAAFANPAQAAYAEGPGIWLGFGRRMTSEEIVGPETEPGEFGARSTSEELFEPLSAGIQWAPGRRVGISLGTTPCYDYRYESEIVIRDAIRPARAIGVERLEGRGDLRQHVAALGVRPAWWLSLGVAGGLVRGQRDMETATHYYDPDSQSTASHVSEDLDSELYSVGLQVRATQSLRIAAVYRSGLDLGPISYPASLGLGVAYGTGRGRGALFAADLLYRDDGGSFEPGRALEAVELRVGSEIRLRGDASVRYGLALIPWYRDDTIEKALISAGIGRRVFGLMVDVAASVGTRNYVGQTPYLSEEARVNESTTRVVVTVSYGT</sequence>
<accession>A0A0S7WTE6</accession>